<feature type="region of interest" description="Disordered" evidence="1">
    <location>
        <begin position="124"/>
        <end position="193"/>
    </location>
</feature>
<reference evidence="2 3" key="1">
    <citation type="journal article" date="2015" name="Proc. Natl. Acad. Sci. U.S.A.">
        <title>The resurrection genome of Boea hygrometrica: A blueprint for survival of dehydration.</title>
        <authorList>
            <person name="Xiao L."/>
            <person name="Yang G."/>
            <person name="Zhang L."/>
            <person name="Yang X."/>
            <person name="Zhao S."/>
            <person name="Ji Z."/>
            <person name="Zhou Q."/>
            <person name="Hu M."/>
            <person name="Wang Y."/>
            <person name="Chen M."/>
            <person name="Xu Y."/>
            <person name="Jin H."/>
            <person name="Xiao X."/>
            <person name="Hu G."/>
            <person name="Bao F."/>
            <person name="Hu Y."/>
            <person name="Wan P."/>
            <person name="Li L."/>
            <person name="Deng X."/>
            <person name="Kuang T."/>
            <person name="Xiang C."/>
            <person name="Zhu J.K."/>
            <person name="Oliver M.J."/>
            <person name="He Y."/>
        </authorList>
    </citation>
    <scope>NUCLEOTIDE SEQUENCE [LARGE SCALE GENOMIC DNA]</scope>
    <source>
        <strain evidence="3">cv. XS01</strain>
    </source>
</reference>
<evidence type="ECO:0000313" key="2">
    <source>
        <dbReference type="EMBL" id="KZV37851.1"/>
    </source>
</evidence>
<name>A0A2Z7BTG7_9LAMI</name>
<proteinExistence type="predicted"/>
<evidence type="ECO:0000313" key="3">
    <source>
        <dbReference type="Proteomes" id="UP000250235"/>
    </source>
</evidence>
<accession>A0A2Z7BTG7</accession>
<gene>
    <name evidence="2" type="ORF">F511_30761</name>
</gene>
<feature type="compositionally biased region" description="Polar residues" evidence="1">
    <location>
        <begin position="162"/>
        <end position="171"/>
    </location>
</feature>
<sequence>MSWRDNIYTFTPRTPERSPNLTSFLDAMREKSYNAPELIQEDLLCAFRFSRRGVEMVGDLGTAVSCFSRVLVYMYYSSPALTFILFSLCADERMGKEELVKAMQEEARASDERMGKAELVKAMQEEARASGEVGPPKKAARKRPAVSLAEEEARLEKRNKKGASTSGTQPGESPKMTRVPTPPMRTSEETSGLQPAITIPEVSSPMRGKGPERVLPFDFSKDSLVDSPTGVVSTRLMCNMVSDRDLPVMKGAEDSEVIGHLAVNLASAMAWGGEIIRRLTRAHRTGKTNRKKFDEAMGRHAEMVARLEELEKSYASLPVRNWAYVPSWSGLFVCVEELCEFASAELGLCVNLGSSPEEFDT</sequence>
<evidence type="ECO:0000256" key="1">
    <source>
        <dbReference type="SAM" id="MobiDB-lite"/>
    </source>
</evidence>
<protein>
    <submittedName>
        <fullName evidence="2">Uncharacterized protein</fullName>
    </submittedName>
</protein>
<keyword evidence="3" id="KW-1185">Reference proteome</keyword>
<dbReference type="AlphaFoldDB" id="A0A2Z7BTG7"/>
<dbReference type="Proteomes" id="UP000250235">
    <property type="component" value="Unassembled WGS sequence"/>
</dbReference>
<dbReference type="EMBL" id="KV002479">
    <property type="protein sequence ID" value="KZV37851.1"/>
    <property type="molecule type" value="Genomic_DNA"/>
</dbReference>
<organism evidence="2 3">
    <name type="scientific">Dorcoceras hygrometricum</name>
    <dbReference type="NCBI Taxonomy" id="472368"/>
    <lineage>
        <taxon>Eukaryota</taxon>
        <taxon>Viridiplantae</taxon>
        <taxon>Streptophyta</taxon>
        <taxon>Embryophyta</taxon>
        <taxon>Tracheophyta</taxon>
        <taxon>Spermatophyta</taxon>
        <taxon>Magnoliopsida</taxon>
        <taxon>eudicotyledons</taxon>
        <taxon>Gunneridae</taxon>
        <taxon>Pentapetalae</taxon>
        <taxon>asterids</taxon>
        <taxon>lamiids</taxon>
        <taxon>Lamiales</taxon>
        <taxon>Gesneriaceae</taxon>
        <taxon>Didymocarpoideae</taxon>
        <taxon>Trichosporeae</taxon>
        <taxon>Loxocarpinae</taxon>
        <taxon>Dorcoceras</taxon>
    </lineage>
</organism>